<feature type="active site" evidence="4">
    <location>
        <position position="23"/>
    </location>
</feature>
<dbReference type="PANTHER" id="PTHR47268:SF4">
    <property type="entry name" value="ACYLPHOSPHATASE"/>
    <property type="match status" value="1"/>
</dbReference>
<dbReference type="InterPro" id="IPR001792">
    <property type="entry name" value="Acylphosphatase-like_dom"/>
</dbReference>
<proteinExistence type="inferred from homology"/>
<dbReference type="InterPro" id="IPR020456">
    <property type="entry name" value="Acylphosphatase"/>
</dbReference>
<feature type="domain" description="Acylphosphatase-like" evidence="6">
    <location>
        <begin position="8"/>
        <end position="96"/>
    </location>
</feature>
<evidence type="ECO:0000313" key="8">
    <source>
        <dbReference type="Proteomes" id="UP001385499"/>
    </source>
</evidence>
<feature type="active site" evidence="4">
    <location>
        <position position="41"/>
    </location>
</feature>
<dbReference type="PROSITE" id="PS51160">
    <property type="entry name" value="ACYLPHOSPHATASE_3"/>
    <property type="match status" value="1"/>
</dbReference>
<dbReference type="RefSeq" id="WP_340277306.1">
    <property type="nucleotide sequence ID" value="NZ_JBAKIA010000022.1"/>
</dbReference>
<dbReference type="EMBL" id="JBAKIA010000022">
    <property type="protein sequence ID" value="MEJ8476635.1"/>
    <property type="molecule type" value="Genomic_DNA"/>
</dbReference>
<evidence type="ECO:0000256" key="5">
    <source>
        <dbReference type="RuleBase" id="RU004168"/>
    </source>
</evidence>
<evidence type="ECO:0000256" key="1">
    <source>
        <dbReference type="ARBA" id="ARBA00005614"/>
    </source>
</evidence>
<protein>
    <recommendedName>
        <fullName evidence="2 4">acylphosphatase</fullName>
        <ecNumber evidence="2 4">3.6.1.7</ecNumber>
    </recommendedName>
</protein>
<evidence type="ECO:0000259" key="6">
    <source>
        <dbReference type="PROSITE" id="PS51160"/>
    </source>
</evidence>
<dbReference type="GO" id="GO:0003998">
    <property type="term" value="F:acylphosphatase activity"/>
    <property type="evidence" value="ECO:0007669"/>
    <property type="project" value="UniProtKB-EC"/>
</dbReference>
<comment type="caution">
    <text evidence="7">The sequence shown here is derived from an EMBL/GenBank/DDBJ whole genome shotgun (WGS) entry which is preliminary data.</text>
</comment>
<reference evidence="7 8" key="1">
    <citation type="submission" date="2024-02" db="EMBL/GenBank/DDBJ databases">
        <title>Roseibium algae sp. nov., isolated from marine alga (Grateloupia sp.), showing potential in myo-inositol conversion.</title>
        <authorList>
            <person name="Wang Y."/>
        </authorList>
    </citation>
    <scope>NUCLEOTIDE SEQUENCE [LARGE SCALE GENOMIC DNA]</scope>
    <source>
        <strain evidence="7 8">H3510</strain>
    </source>
</reference>
<dbReference type="EC" id="3.6.1.7" evidence="2 4"/>
<sequence>MTHTGFKSVYVTVLGRVQGVGYRSWCASKAERLGLHGWIRNRHDGCVEAVYHGLAGRVDEMVALSEKGPVLAKVTDILASPCDPPESAGFLRRSTY</sequence>
<dbReference type="SUPFAM" id="SSF54975">
    <property type="entry name" value="Acylphosphatase/BLUF domain-like"/>
    <property type="match status" value="1"/>
</dbReference>
<dbReference type="InterPro" id="IPR036046">
    <property type="entry name" value="Acylphosphatase-like_dom_sf"/>
</dbReference>
<keyword evidence="4 7" id="KW-0378">Hydrolase</keyword>
<accession>A0ABU8TR54</accession>
<evidence type="ECO:0000256" key="4">
    <source>
        <dbReference type="PROSITE-ProRule" id="PRU00520"/>
    </source>
</evidence>
<dbReference type="PRINTS" id="PR00112">
    <property type="entry name" value="ACYLPHPHTASE"/>
</dbReference>
<dbReference type="PANTHER" id="PTHR47268">
    <property type="entry name" value="ACYLPHOSPHATASE"/>
    <property type="match status" value="1"/>
</dbReference>
<evidence type="ECO:0000256" key="3">
    <source>
        <dbReference type="ARBA" id="ARBA00047645"/>
    </source>
</evidence>
<comment type="similarity">
    <text evidence="1 5">Belongs to the acylphosphatase family.</text>
</comment>
<keyword evidence="8" id="KW-1185">Reference proteome</keyword>
<gene>
    <name evidence="7" type="ORF">V6575_21315</name>
</gene>
<evidence type="ECO:0000313" key="7">
    <source>
        <dbReference type="EMBL" id="MEJ8476635.1"/>
    </source>
</evidence>
<comment type="catalytic activity">
    <reaction evidence="3 4">
        <text>an acyl phosphate + H2O = a carboxylate + phosphate + H(+)</text>
        <dbReference type="Rhea" id="RHEA:14965"/>
        <dbReference type="ChEBI" id="CHEBI:15377"/>
        <dbReference type="ChEBI" id="CHEBI:15378"/>
        <dbReference type="ChEBI" id="CHEBI:29067"/>
        <dbReference type="ChEBI" id="CHEBI:43474"/>
        <dbReference type="ChEBI" id="CHEBI:59918"/>
        <dbReference type="EC" id="3.6.1.7"/>
    </reaction>
</comment>
<organism evidence="7 8">
    <name type="scientific">Roseibium algae</name>
    <dbReference type="NCBI Taxonomy" id="3123038"/>
    <lineage>
        <taxon>Bacteria</taxon>
        <taxon>Pseudomonadati</taxon>
        <taxon>Pseudomonadota</taxon>
        <taxon>Alphaproteobacteria</taxon>
        <taxon>Hyphomicrobiales</taxon>
        <taxon>Stappiaceae</taxon>
        <taxon>Roseibium</taxon>
    </lineage>
</organism>
<evidence type="ECO:0000256" key="2">
    <source>
        <dbReference type="ARBA" id="ARBA00012150"/>
    </source>
</evidence>
<name>A0ABU8TR54_9HYPH</name>
<dbReference type="Pfam" id="PF00708">
    <property type="entry name" value="Acylphosphatase"/>
    <property type="match status" value="1"/>
</dbReference>
<dbReference type="Gene3D" id="3.30.70.100">
    <property type="match status" value="1"/>
</dbReference>
<dbReference type="Proteomes" id="UP001385499">
    <property type="component" value="Unassembled WGS sequence"/>
</dbReference>